<dbReference type="AlphaFoldDB" id="A0A397F8J0"/>
<reference evidence="7 8" key="1">
    <citation type="submission" date="2018-08" db="EMBL/GenBank/DDBJ databases">
        <title>Aphanomyces genome sequencing and annotation.</title>
        <authorList>
            <person name="Minardi D."/>
            <person name="Oidtmann B."/>
            <person name="Van Der Giezen M."/>
            <person name="Studholme D.J."/>
        </authorList>
    </citation>
    <scope>NUCLEOTIDE SEQUENCE [LARGE SCALE GENOMIC DNA]</scope>
    <source>
        <strain evidence="7 8">197901</strain>
    </source>
</reference>
<evidence type="ECO:0000256" key="5">
    <source>
        <dbReference type="RuleBase" id="RU003785"/>
    </source>
</evidence>
<protein>
    <recommendedName>
        <fullName evidence="9">tRNA dimethylallyltransferase</fullName>
    </recommendedName>
</protein>
<evidence type="ECO:0000256" key="4">
    <source>
        <dbReference type="ARBA" id="ARBA00022840"/>
    </source>
</evidence>
<comment type="caution">
    <text evidence="7">The sequence shown here is derived from an EMBL/GenBank/DDBJ whole genome shotgun (WGS) entry which is preliminary data.</text>
</comment>
<feature type="region of interest" description="Disordered" evidence="6">
    <location>
        <begin position="375"/>
        <end position="403"/>
    </location>
</feature>
<dbReference type="GO" id="GO:0052381">
    <property type="term" value="F:tRNA dimethylallyltransferase activity"/>
    <property type="evidence" value="ECO:0007669"/>
    <property type="project" value="InterPro"/>
</dbReference>
<evidence type="ECO:0008006" key="9">
    <source>
        <dbReference type="Google" id="ProtNLM"/>
    </source>
</evidence>
<proteinExistence type="inferred from homology"/>
<dbReference type="PANTHER" id="PTHR11088:SF89">
    <property type="entry name" value="TRNA DIMETHYLALLYLTRANSFERASE"/>
    <property type="match status" value="1"/>
</dbReference>
<dbReference type="Gene3D" id="1.10.20.140">
    <property type="match status" value="1"/>
</dbReference>
<dbReference type="Proteomes" id="UP000266196">
    <property type="component" value="Unassembled WGS sequence"/>
</dbReference>
<sequence length="403" mass="44643">MNKALQKILVVVGTTGAGKTKLSVELAKAFNGEIVNSDAMQVPGHLILADDATSLLRHDLINDILARGKVPVIVGGTMYYTQSVLWKAQLIEDAPGANGDETTASATSTSIPSNPDEAYQALLQVDPDMAQRLHSRDVQRSLEVFYQTGTKHSDWIAKQVGENDETLFDACMLWVDCDRSVLAQRLDARVDNMVQDGLVPEIEALMDNIQHHLAASPIALGLKGISQAIGFKEFQPYLKAKEEGSPDTTTVLAECIEQLKVGTRQYAKRQITWIRNRIVPRNIPVYKLDTTDVTQWPVNVTTPAKSIVSAFLRNDPSPVPACISQVDGENGAKKIKNMCEPCGNREFVGLVQWHEHLRSKSHRFRMKRLRLLETGQLFERPPPKKAKDKNAGDQLTSVDKAKE</sequence>
<comment type="similarity">
    <text evidence="1 5">Belongs to the IPP transferase family.</text>
</comment>
<gene>
    <name evidence="7" type="ORF">DYB31_005353</name>
</gene>
<dbReference type="GO" id="GO:0005524">
    <property type="term" value="F:ATP binding"/>
    <property type="evidence" value="ECO:0007669"/>
    <property type="project" value="UniProtKB-KW"/>
</dbReference>
<dbReference type="Gene3D" id="3.40.50.300">
    <property type="entry name" value="P-loop containing nucleotide triphosphate hydrolases"/>
    <property type="match status" value="1"/>
</dbReference>
<evidence type="ECO:0000256" key="1">
    <source>
        <dbReference type="ARBA" id="ARBA00005842"/>
    </source>
</evidence>
<dbReference type="SUPFAM" id="SSF52540">
    <property type="entry name" value="P-loop containing nucleoside triphosphate hydrolases"/>
    <property type="match status" value="1"/>
</dbReference>
<keyword evidence="4 5" id="KW-0067">ATP-binding</keyword>
<organism evidence="7 8">
    <name type="scientific">Aphanomyces astaci</name>
    <name type="common">Crayfish plague agent</name>
    <dbReference type="NCBI Taxonomy" id="112090"/>
    <lineage>
        <taxon>Eukaryota</taxon>
        <taxon>Sar</taxon>
        <taxon>Stramenopiles</taxon>
        <taxon>Oomycota</taxon>
        <taxon>Saprolegniomycetes</taxon>
        <taxon>Saprolegniales</taxon>
        <taxon>Verrucalvaceae</taxon>
        <taxon>Aphanomyces</taxon>
    </lineage>
</organism>
<evidence type="ECO:0000256" key="2">
    <source>
        <dbReference type="ARBA" id="ARBA00022679"/>
    </source>
</evidence>
<evidence type="ECO:0000313" key="8">
    <source>
        <dbReference type="Proteomes" id="UP000266196"/>
    </source>
</evidence>
<name>A0A397F8J0_APHAT</name>
<dbReference type="Pfam" id="PF01715">
    <property type="entry name" value="IPPT"/>
    <property type="match status" value="1"/>
</dbReference>
<evidence type="ECO:0000313" key="7">
    <source>
        <dbReference type="EMBL" id="RHZ10848.1"/>
    </source>
</evidence>
<accession>A0A397F8J0</accession>
<keyword evidence="2 5" id="KW-0808">Transferase</keyword>
<evidence type="ECO:0000256" key="6">
    <source>
        <dbReference type="SAM" id="MobiDB-lite"/>
    </source>
</evidence>
<dbReference type="GO" id="GO:0005739">
    <property type="term" value="C:mitochondrion"/>
    <property type="evidence" value="ECO:0007669"/>
    <property type="project" value="TreeGrafter"/>
</dbReference>
<dbReference type="HAMAP" id="MF_00185">
    <property type="entry name" value="IPP_trans"/>
    <property type="match status" value="1"/>
</dbReference>
<dbReference type="NCBIfam" id="TIGR00174">
    <property type="entry name" value="miaA"/>
    <property type="match status" value="1"/>
</dbReference>
<evidence type="ECO:0000256" key="3">
    <source>
        <dbReference type="ARBA" id="ARBA00022741"/>
    </source>
</evidence>
<keyword evidence="3 5" id="KW-0547">Nucleotide-binding</keyword>
<dbReference type="GO" id="GO:0006400">
    <property type="term" value="P:tRNA modification"/>
    <property type="evidence" value="ECO:0007669"/>
    <property type="project" value="TreeGrafter"/>
</dbReference>
<dbReference type="EMBL" id="QUTE01011137">
    <property type="protein sequence ID" value="RHZ10848.1"/>
    <property type="molecule type" value="Genomic_DNA"/>
</dbReference>
<dbReference type="InterPro" id="IPR027417">
    <property type="entry name" value="P-loop_NTPase"/>
</dbReference>
<dbReference type="InterPro" id="IPR039657">
    <property type="entry name" value="Dimethylallyltransferase"/>
</dbReference>
<dbReference type="InterPro" id="IPR018022">
    <property type="entry name" value="IPT"/>
</dbReference>
<dbReference type="VEuPathDB" id="FungiDB:H257_11412"/>
<dbReference type="PANTHER" id="PTHR11088">
    <property type="entry name" value="TRNA DIMETHYLALLYLTRANSFERASE"/>
    <property type="match status" value="1"/>
</dbReference>